<organism evidence="1 2">
    <name type="scientific">Pistacia integerrima</name>
    <dbReference type="NCBI Taxonomy" id="434235"/>
    <lineage>
        <taxon>Eukaryota</taxon>
        <taxon>Viridiplantae</taxon>
        <taxon>Streptophyta</taxon>
        <taxon>Embryophyta</taxon>
        <taxon>Tracheophyta</taxon>
        <taxon>Spermatophyta</taxon>
        <taxon>Magnoliopsida</taxon>
        <taxon>eudicotyledons</taxon>
        <taxon>Gunneridae</taxon>
        <taxon>Pentapetalae</taxon>
        <taxon>rosids</taxon>
        <taxon>malvids</taxon>
        <taxon>Sapindales</taxon>
        <taxon>Anacardiaceae</taxon>
        <taxon>Pistacia</taxon>
    </lineage>
</organism>
<sequence length="228" mass="25278">MKERRDKGLSYYCDEKFHPGHKSKTQTLFMLEGQPLVDEEDMDCSNNSPSQEETVPEISIHAMVGAHTPQTMRVSGLLYNKPMSVLIDTGSTHNFLDPQIAKKTGLQVDDGAKFNVMVANGDTLSSTGRSKNTPLSIQGIPNSVDFYVLPLGGCDVVLGSHWLQTLGPILWDFNKMWMKFTQSGNHHQILGEPSKAVTYSTSTLSPSLVRHLIVVIYSFPLLQVDLNL</sequence>
<gene>
    <name evidence="1" type="ORF">Pint_35931</name>
</gene>
<proteinExistence type="predicted"/>
<evidence type="ECO:0000313" key="1">
    <source>
        <dbReference type="EMBL" id="KAJ0028613.1"/>
    </source>
</evidence>
<keyword evidence="2" id="KW-1185">Reference proteome</keyword>
<dbReference type="EMBL" id="CM047744">
    <property type="protein sequence ID" value="KAJ0028613.1"/>
    <property type="molecule type" value="Genomic_DNA"/>
</dbReference>
<reference evidence="2" key="1">
    <citation type="journal article" date="2023" name="G3 (Bethesda)">
        <title>Genome assembly and association tests identify interacting loci associated with vigor, precocity, and sex in interspecific pistachio rootstocks.</title>
        <authorList>
            <person name="Palmer W."/>
            <person name="Jacygrad E."/>
            <person name="Sagayaradj S."/>
            <person name="Cavanaugh K."/>
            <person name="Han R."/>
            <person name="Bertier L."/>
            <person name="Beede B."/>
            <person name="Kafkas S."/>
            <person name="Golino D."/>
            <person name="Preece J."/>
            <person name="Michelmore R."/>
        </authorList>
    </citation>
    <scope>NUCLEOTIDE SEQUENCE [LARGE SCALE GENOMIC DNA]</scope>
</reference>
<name>A0ACC0Y2I8_9ROSI</name>
<accession>A0ACC0Y2I8</accession>
<protein>
    <submittedName>
        <fullName evidence="1">Uncharacterized protein</fullName>
    </submittedName>
</protein>
<evidence type="ECO:0000313" key="2">
    <source>
        <dbReference type="Proteomes" id="UP001163603"/>
    </source>
</evidence>
<comment type="caution">
    <text evidence="1">The sequence shown here is derived from an EMBL/GenBank/DDBJ whole genome shotgun (WGS) entry which is preliminary data.</text>
</comment>
<dbReference type="Proteomes" id="UP001163603">
    <property type="component" value="Chromosome 9"/>
</dbReference>